<dbReference type="Pfam" id="PF22766">
    <property type="entry name" value="ZW10_C2"/>
    <property type="match status" value="1"/>
</dbReference>
<reference evidence="4" key="1">
    <citation type="submission" date="2021-01" db="EMBL/GenBank/DDBJ databases">
        <title>Adiantum capillus-veneris genome.</title>
        <authorList>
            <person name="Fang Y."/>
            <person name="Liao Q."/>
        </authorList>
    </citation>
    <scope>NUCLEOTIDE SEQUENCE</scope>
    <source>
        <strain evidence="4">H3</strain>
        <tissue evidence="4">Leaf</tissue>
    </source>
</reference>
<evidence type="ECO:0008006" key="6">
    <source>
        <dbReference type="Google" id="ProtNLM"/>
    </source>
</evidence>
<name>A0A9D4ZLN4_ADICA</name>
<dbReference type="EMBL" id="JABFUD020000007">
    <property type="protein sequence ID" value="KAI5077756.1"/>
    <property type="molecule type" value="Genomic_DNA"/>
</dbReference>
<dbReference type="PANTHER" id="PTHR12205">
    <property type="entry name" value="CENTROMERE/KINETOCHORE PROTEIN ZW10"/>
    <property type="match status" value="1"/>
</dbReference>
<dbReference type="Pfam" id="PF20665">
    <property type="entry name" value="Zw10_middle"/>
    <property type="match status" value="1"/>
</dbReference>
<dbReference type="OrthoDB" id="534815at2759"/>
<evidence type="ECO:0000259" key="3">
    <source>
        <dbReference type="Pfam" id="PF22766"/>
    </source>
</evidence>
<feature type="domain" description="ZW10 C-terminal helical" evidence="3">
    <location>
        <begin position="605"/>
        <end position="764"/>
    </location>
</feature>
<comment type="caution">
    <text evidence="4">The sequence shown here is derived from an EMBL/GenBank/DDBJ whole genome shotgun (WGS) entry which is preliminary data.</text>
</comment>
<evidence type="ECO:0000259" key="1">
    <source>
        <dbReference type="Pfam" id="PF20665"/>
    </source>
</evidence>
<gene>
    <name evidence="4" type="ORF">GOP47_0007580</name>
</gene>
<evidence type="ECO:0000313" key="5">
    <source>
        <dbReference type="Proteomes" id="UP000886520"/>
    </source>
</evidence>
<dbReference type="GO" id="GO:1990423">
    <property type="term" value="C:RZZ complex"/>
    <property type="evidence" value="ECO:0007669"/>
    <property type="project" value="TreeGrafter"/>
</dbReference>
<protein>
    <recommendedName>
        <fullName evidence="6">Centromere/kinetochore protein zw10</fullName>
    </recommendedName>
</protein>
<dbReference type="InterPro" id="IPR055148">
    <property type="entry name" value="ZW10_C_2"/>
</dbReference>
<dbReference type="Pfam" id="PF20666">
    <property type="entry name" value="ZW10_C"/>
    <property type="match status" value="1"/>
</dbReference>
<dbReference type="InterPro" id="IPR048343">
    <property type="entry name" value="ZW10_C"/>
</dbReference>
<dbReference type="InterPro" id="IPR046362">
    <property type="entry name" value="Zw10/DSL1_C_sf"/>
</dbReference>
<keyword evidence="5" id="KW-1185">Reference proteome</keyword>
<organism evidence="4 5">
    <name type="scientific">Adiantum capillus-veneris</name>
    <name type="common">Maidenhair fern</name>
    <dbReference type="NCBI Taxonomy" id="13818"/>
    <lineage>
        <taxon>Eukaryota</taxon>
        <taxon>Viridiplantae</taxon>
        <taxon>Streptophyta</taxon>
        <taxon>Embryophyta</taxon>
        <taxon>Tracheophyta</taxon>
        <taxon>Polypodiopsida</taxon>
        <taxon>Polypodiidae</taxon>
        <taxon>Polypodiales</taxon>
        <taxon>Pteridineae</taxon>
        <taxon>Pteridaceae</taxon>
        <taxon>Vittarioideae</taxon>
        <taxon>Adiantum</taxon>
    </lineage>
</organism>
<dbReference type="Gene3D" id="1.10.357.150">
    <property type="match status" value="1"/>
</dbReference>
<dbReference type="Proteomes" id="UP000886520">
    <property type="component" value="Chromosome 7"/>
</dbReference>
<proteinExistence type="predicted"/>
<evidence type="ECO:0000313" key="4">
    <source>
        <dbReference type="EMBL" id="KAI5077756.1"/>
    </source>
</evidence>
<sequence>MENAGRAGNADLSKELLQVLGVQDKQDGLWDASTPLSASDLRALVNRMQLRSEQVKDRVRRCVLSQKEEFACVISTASASLNHFLQVAQDLEPLLTPGTPSQDPSSVCSQLSAFVEQVRLTNREVDEKKQAIHVVERIANLFEMIKTASLQLSQGKIAEAAQVLLDAKHELGLSGNVSEEADVVVEEEDIRPYALLKQQWLNTFTQMSGHLEELFRNTVLLDAKNHKLHIRDGSLLFAVLTAMDKIGLLGTTFAKLADNLMKTVIGSILQGPLEVKLSEDVSTTGDAVLSWVAMPNVDEDAMLLAMLYTKLLKVVHFLHLYVSCGHGSWTKELGRFIWPRMADAIISGYLSKAVPNEVSEVAKFQESANLTFQFERSLSEVHLINDPSPSGDKLGKFAADVEVHFVSKKKSRIIARVRRLLVRFDFSSLYKDGKRASRGTHASGEQNRMELLFQPEHCVISHAAKQLVDIVHGVLADACVVAAKMSLELYHAARDAFLLYAAIVPVKLAKELKELSLEAIVHHNDCLYLAHESLALNYQYGGMFPAELKETCMFVDLFPLFQELANKILKQQLLLSLANLNKALDEGNGFRSTHEVRSYEMASLSLDQIVMNLEKVRMLWKPVMVHSIYASSMGYLMTSIFGRIVTEILDIEDLDHRECGQLHELILALDDRMLPLMQSLVDTGMQETTGAENIGSLNEIGKLVPTWCKLLRLSELLNMPSTSIAKAWENGSLVLCGFSSTEVQNLIRAMFQDSEKRKESLKRLKVQQAGGNG</sequence>
<dbReference type="PANTHER" id="PTHR12205:SF0">
    <property type="entry name" value="CENTROMERE_KINETOCHORE PROTEIN ZW10 HOMOLOG"/>
    <property type="match status" value="1"/>
</dbReference>
<accession>A0A9D4ZLN4</accession>
<feature type="domain" description="Centromere/kinetochore protein zw10 middle" evidence="1">
    <location>
        <begin position="234"/>
        <end position="421"/>
    </location>
</feature>
<feature type="domain" description="Centromere/kinetochore protein zw10 C-terminal" evidence="2">
    <location>
        <begin position="453"/>
        <end position="578"/>
    </location>
</feature>
<dbReference type="AlphaFoldDB" id="A0A9D4ZLN4"/>
<dbReference type="InterPro" id="IPR048344">
    <property type="entry name" value="Zw10_middle"/>
</dbReference>
<evidence type="ECO:0000259" key="2">
    <source>
        <dbReference type="Pfam" id="PF20666"/>
    </source>
</evidence>
<dbReference type="GO" id="GO:0007094">
    <property type="term" value="P:mitotic spindle assembly checkpoint signaling"/>
    <property type="evidence" value="ECO:0007669"/>
    <property type="project" value="TreeGrafter"/>
</dbReference>
<dbReference type="GO" id="GO:0005737">
    <property type="term" value="C:cytoplasm"/>
    <property type="evidence" value="ECO:0007669"/>
    <property type="project" value="GOC"/>
</dbReference>
<dbReference type="GO" id="GO:0006888">
    <property type="term" value="P:endoplasmic reticulum to Golgi vesicle-mediated transport"/>
    <property type="evidence" value="ECO:0007669"/>
    <property type="project" value="TreeGrafter"/>
</dbReference>